<feature type="region of interest" description="Disordered" evidence="2">
    <location>
        <begin position="111"/>
        <end position="132"/>
    </location>
</feature>
<dbReference type="PROSITE" id="PS50076">
    <property type="entry name" value="DNAJ_2"/>
    <property type="match status" value="1"/>
</dbReference>
<dbReference type="Proteomes" id="UP000029995">
    <property type="component" value="Unassembled WGS sequence"/>
</dbReference>
<dbReference type="OrthoDB" id="9786294at2"/>
<reference evidence="4 5" key="1">
    <citation type="submission" date="2014-01" db="EMBL/GenBank/DDBJ databases">
        <title>Genome sequence determination for a cystic fibrosis isolate, Inquilinus limosus.</title>
        <authorList>
            <person name="Pino M."/>
            <person name="Di Conza J."/>
            <person name="Gutkind G."/>
        </authorList>
    </citation>
    <scope>NUCLEOTIDE SEQUENCE [LARGE SCALE GENOMIC DNA]</scope>
    <source>
        <strain evidence="4 5">MP06</strain>
    </source>
</reference>
<keyword evidence="1" id="KW-0143">Chaperone</keyword>
<name>A0A0A0DBF8_9PROT</name>
<dbReference type="InterPro" id="IPR036869">
    <property type="entry name" value="J_dom_sf"/>
</dbReference>
<dbReference type="Gene3D" id="1.10.287.110">
    <property type="entry name" value="DnaJ domain"/>
    <property type="match status" value="1"/>
</dbReference>
<evidence type="ECO:0000313" key="5">
    <source>
        <dbReference type="Proteomes" id="UP000029995"/>
    </source>
</evidence>
<feature type="region of interest" description="Disordered" evidence="2">
    <location>
        <begin position="1"/>
        <end position="20"/>
    </location>
</feature>
<dbReference type="PANTHER" id="PTHR44145:SF3">
    <property type="entry name" value="DNAJ HOMOLOG SUBFAMILY A MEMBER 3, MITOCHONDRIAL"/>
    <property type="match status" value="1"/>
</dbReference>
<dbReference type="CDD" id="cd06257">
    <property type="entry name" value="DnaJ"/>
    <property type="match status" value="1"/>
</dbReference>
<dbReference type="AlphaFoldDB" id="A0A0A0DBF8"/>
<gene>
    <name evidence="4" type="ORF">P409_10920</name>
</gene>
<dbReference type="SUPFAM" id="SSF46565">
    <property type="entry name" value="Chaperone J-domain"/>
    <property type="match status" value="1"/>
</dbReference>
<dbReference type="PRINTS" id="PR00625">
    <property type="entry name" value="JDOMAIN"/>
</dbReference>
<dbReference type="PANTHER" id="PTHR44145">
    <property type="entry name" value="DNAJ HOMOLOG SUBFAMILY A MEMBER 3, MITOCHONDRIAL"/>
    <property type="match status" value="1"/>
</dbReference>
<evidence type="ECO:0000256" key="1">
    <source>
        <dbReference type="ARBA" id="ARBA00023186"/>
    </source>
</evidence>
<proteinExistence type="predicted"/>
<dbReference type="InterPro" id="IPR001623">
    <property type="entry name" value="DnaJ_domain"/>
</dbReference>
<dbReference type="SMART" id="SM00271">
    <property type="entry name" value="DnaJ"/>
    <property type="match status" value="1"/>
</dbReference>
<dbReference type="Pfam" id="PF00226">
    <property type="entry name" value="DnaJ"/>
    <property type="match status" value="1"/>
</dbReference>
<dbReference type="RefSeq" id="WP_034835430.1">
    <property type="nucleotide sequence ID" value="NZ_JANX01000102.1"/>
</dbReference>
<feature type="domain" description="J" evidence="3">
    <location>
        <begin position="135"/>
        <end position="192"/>
    </location>
</feature>
<comment type="caution">
    <text evidence="4">The sequence shown here is derived from an EMBL/GenBank/DDBJ whole genome shotgun (WGS) entry which is preliminary data.</text>
</comment>
<dbReference type="EMBL" id="JANX01000102">
    <property type="protein sequence ID" value="KGM34317.1"/>
    <property type="molecule type" value="Genomic_DNA"/>
</dbReference>
<dbReference type="InterPro" id="IPR051938">
    <property type="entry name" value="Apopto_cytoskel_mod"/>
</dbReference>
<organism evidence="4 5">
    <name type="scientific">Inquilinus limosus MP06</name>
    <dbReference type="NCBI Taxonomy" id="1398085"/>
    <lineage>
        <taxon>Bacteria</taxon>
        <taxon>Pseudomonadati</taxon>
        <taxon>Pseudomonadota</taxon>
        <taxon>Alphaproteobacteria</taxon>
        <taxon>Rhodospirillales</taxon>
        <taxon>Rhodospirillaceae</taxon>
        <taxon>Inquilinus</taxon>
    </lineage>
</organism>
<evidence type="ECO:0000256" key="2">
    <source>
        <dbReference type="SAM" id="MobiDB-lite"/>
    </source>
</evidence>
<sequence>MATANRRYDRAFEEPAPATRRCDHPGCAGAGEFRAPKSRQHLNDYWWFCLEHVREYNRTWNYYQGMSADQIEREARRDTVWDRPTWPMGSWRAEQRLRARIYQSFAEGAGDNPFHAGREAQEEANQGRPLTEQESAMKTLELVPPFDLKTLKARYKTLVKLHHPDANGGSRDAEEKFKTINHAYSVLKAGFAS</sequence>
<evidence type="ECO:0000259" key="3">
    <source>
        <dbReference type="PROSITE" id="PS50076"/>
    </source>
</evidence>
<protein>
    <submittedName>
        <fullName evidence="4">Molecular chaperone DnaJ</fullName>
    </submittedName>
</protein>
<evidence type="ECO:0000313" key="4">
    <source>
        <dbReference type="EMBL" id="KGM34317.1"/>
    </source>
</evidence>
<accession>A0A0A0DBF8</accession>
<feature type="compositionally biased region" description="Basic and acidic residues" evidence="2">
    <location>
        <begin position="1"/>
        <end position="13"/>
    </location>
</feature>